<dbReference type="PANTHER" id="PTHR30287">
    <property type="entry name" value="MEMBRANE COMPONENT OF PREDICTED ABC SUPERFAMILY METABOLITE UPTAKE TRANSPORTER"/>
    <property type="match status" value="1"/>
</dbReference>
<evidence type="ECO:0000256" key="4">
    <source>
        <dbReference type="ARBA" id="ARBA00022989"/>
    </source>
</evidence>
<accession>A0A1W6MUK1</accession>
<keyword evidence="4 6" id="KW-1133">Transmembrane helix</keyword>
<evidence type="ECO:0000313" key="10">
    <source>
        <dbReference type="Proteomes" id="UP000193978"/>
    </source>
</evidence>
<dbReference type="Proteomes" id="UP000193978">
    <property type="component" value="Chromosome"/>
</dbReference>
<feature type="domain" description="MacB-like periplasmic core" evidence="8">
    <location>
        <begin position="458"/>
        <end position="647"/>
    </location>
</feature>
<evidence type="ECO:0000256" key="6">
    <source>
        <dbReference type="SAM" id="Phobius"/>
    </source>
</evidence>
<evidence type="ECO:0000256" key="2">
    <source>
        <dbReference type="ARBA" id="ARBA00022475"/>
    </source>
</evidence>
<evidence type="ECO:0000313" key="9">
    <source>
        <dbReference type="EMBL" id="ARN81255.1"/>
    </source>
</evidence>
<dbReference type="GO" id="GO:0005886">
    <property type="term" value="C:plasma membrane"/>
    <property type="evidence" value="ECO:0007669"/>
    <property type="project" value="UniProtKB-SubCell"/>
</dbReference>
<proteinExistence type="predicted"/>
<feature type="transmembrane region" description="Helical" evidence="6">
    <location>
        <begin position="381"/>
        <end position="402"/>
    </location>
</feature>
<protein>
    <submittedName>
        <fullName evidence="9">ABC transporter permease</fullName>
    </submittedName>
</protein>
<evidence type="ECO:0000256" key="3">
    <source>
        <dbReference type="ARBA" id="ARBA00022692"/>
    </source>
</evidence>
<comment type="subcellular location">
    <subcellularLocation>
        <location evidence="1">Cell membrane</location>
        <topology evidence="1">Multi-pass membrane protein</topology>
    </subcellularLocation>
</comment>
<dbReference type="AlphaFoldDB" id="A0A1W6MUK1"/>
<keyword evidence="3 6" id="KW-0812">Transmembrane</keyword>
<feature type="domain" description="ABC3 transporter permease C-terminal" evidence="7">
    <location>
        <begin position="687"/>
        <end position="806"/>
    </location>
</feature>
<feature type="transmembrane region" description="Helical" evidence="6">
    <location>
        <begin position="408"/>
        <end position="429"/>
    </location>
</feature>
<feature type="transmembrane region" description="Helical" evidence="6">
    <location>
        <begin position="241"/>
        <end position="265"/>
    </location>
</feature>
<keyword evidence="5 6" id="KW-0472">Membrane</keyword>
<gene>
    <name evidence="9" type="ORF">B1812_09355</name>
</gene>
<name>A0A1W6MUK1_9HYPH</name>
<feature type="transmembrane region" description="Helical" evidence="6">
    <location>
        <begin position="680"/>
        <end position="705"/>
    </location>
</feature>
<sequence length="817" mass="86408">MRRLLYALLALLSHWRRHPGNFAALFVGLALATALFAGVEALNAKARASYAEAASLVDEASTRSLVAPHGGLFPQELYVRLRRAGWKVSPVLEGTLRVGDSAFTLLGVDPITAPSDTRLRTLAESAGTERFLKGPGVTLLAESTLHALSAREGDRPQTERSARLPPLVASPSAPPGYLIVDIGVAQELLDRPGLLSRLVMEAGAERGAPPLASVVGEALRLQEREETPGLEKLTESFHLNLSAFGALAFLVGLFIAYAANSLAFAQRLPTIRTLRAIGVSARALSLALLFEALLFGLVAGALGLALGRLIAAALLPDVAASLESLYGAHLDRALPLEPRWAALALGVALLGAVAAASSGLLRTLRLPVNETARPQARPIDVPLRALAGLLALAAALATLSLFESLAAAFAVVGLLALGAILLFPALVAGAMRLGEAFARGPLAQWFWAECRAETPVLALALGALLLALATNIGVGAMVEGFRDSFVSWLDERLVAEAYLEAASDADAARIAQFLATRAEVQEILPTARTPSLLAGWPVEVFGLKPSETYRAHFPTLAAKPDAWERIASGQAALASEQLARRLKLELGATIELPTPQGAWPLEIVGIYPDYGNPEGQIRVDLDALAGHWPQLKRVAMSLRVAPQAAPNLLAELRSRFGPALTRAMDQANVKALSLRIFDHTFAVTAALGALTLFVSSVALFASLATLSNMRLLQLAPLFAIGVTRGRLALFELARVLALACATALCALPLGLAMAWVLVAEINVRAFGWRLPYHVFPGQWMQMLALALLAALFSAALPALRLARTPPAALLKAFEDDA</sequence>
<dbReference type="Pfam" id="PF02687">
    <property type="entry name" value="FtsX"/>
    <property type="match status" value="2"/>
</dbReference>
<dbReference type="PANTHER" id="PTHR30287:SF2">
    <property type="entry name" value="BLL1001 PROTEIN"/>
    <property type="match status" value="1"/>
</dbReference>
<feature type="transmembrane region" description="Helical" evidence="6">
    <location>
        <begin position="736"/>
        <end position="758"/>
    </location>
</feature>
<evidence type="ECO:0000259" key="7">
    <source>
        <dbReference type="Pfam" id="PF02687"/>
    </source>
</evidence>
<dbReference type="InterPro" id="IPR038766">
    <property type="entry name" value="Membrane_comp_ABC_pdt"/>
</dbReference>
<dbReference type="Pfam" id="PF12704">
    <property type="entry name" value="MacB_PCD"/>
    <property type="match status" value="1"/>
</dbReference>
<feature type="transmembrane region" description="Helical" evidence="6">
    <location>
        <begin position="340"/>
        <end position="361"/>
    </location>
</feature>
<dbReference type="EMBL" id="CP019948">
    <property type="protein sequence ID" value="ARN81255.1"/>
    <property type="molecule type" value="Genomic_DNA"/>
</dbReference>
<evidence type="ECO:0000256" key="5">
    <source>
        <dbReference type="ARBA" id="ARBA00023136"/>
    </source>
</evidence>
<dbReference type="KEGG" id="mbry:B1812_09355"/>
<dbReference type="RefSeq" id="WP_085771347.1">
    <property type="nucleotide sequence ID" value="NZ_AP027149.1"/>
</dbReference>
<keyword evidence="2" id="KW-1003">Cell membrane</keyword>
<feature type="transmembrane region" description="Helical" evidence="6">
    <location>
        <begin position="778"/>
        <end position="799"/>
    </location>
</feature>
<evidence type="ECO:0000256" key="1">
    <source>
        <dbReference type="ARBA" id="ARBA00004651"/>
    </source>
</evidence>
<dbReference type="STRING" id="655015.B1812_09355"/>
<organism evidence="9 10">
    <name type="scientific">Methylocystis bryophila</name>
    <dbReference type="NCBI Taxonomy" id="655015"/>
    <lineage>
        <taxon>Bacteria</taxon>
        <taxon>Pseudomonadati</taxon>
        <taxon>Pseudomonadota</taxon>
        <taxon>Alphaproteobacteria</taxon>
        <taxon>Hyphomicrobiales</taxon>
        <taxon>Methylocystaceae</taxon>
        <taxon>Methylocystis</taxon>
    </lineage>
</organism>
<feature type="transmembrane region" description="Helical" evidence="6">
    <location>
        <begin position="286"/>
        <end position="315"/>
    </location>
</feature>
<dbReference type="InterPro" id="IPR025857">
    <property type="entry name" value="MacB_PCD"/>
</dbReference>
<reference evidence="9 10" key="1">
    <citation type="submission" date="2017-02" db="EMBL/GenBank/DDBJ databases">
        <authorList>
            <person name="Peterson S.W."/>
        </authorList>
    </citation>
    <scope>NUCLEOTIDE SEQUENCE [LARGE SCALE GENOMIC DNA]</scope>
    <source>
        <strain evidence="9 10">S285</strain>
    </source>
</reference>
<evidence type="ECO:0000259" key="8">
    <source>
        <dbReference type="Pfam" id="PF12704"/>
    </source>
</evidence>
<dbReference type="OrthoDB" id="343744at2"/>
<dbReference type="InterPro" id="IPR003838">
    <property type="entry name" value="ABC3_permease_C"/>
</dbReference>
<feature type="domain" description="ABC3 transporter permease C-terminal" evidence="7">
    <location>
        <begin position="243"/>
        <end position="360"/>
    </location>
</feature>
<keyword evidence="10" id="KW-1185">Reference proteome</keyword>